<dbReference type="PROSITE" id="PS50800">
    <property type="entry name" value="SAP"/>
    <property type="match status" value="1"/>
</dbReference>
<proteinExistence type="predicted"/>
<dbReference type="InterPro" id="IPR003034">
    <property type="entry name" value="SAP_dom"/>
</dbReference>
<feature type="domain" description="SAP" evidence="2">
    <location>
        <begin position="1"/>
        <end position="31"/>
    </location>
</feature>
<dbReference type="Proteomes" id="UP000683000">
    <property type="component" value="Unassembled WGS sequence"/>
</dbReference>
<protein>
    <recommendedName>
        <fullName evidence="2">SAP domain-containing protein</fullName>
    </recommendedName>
</protein>
<dbReference type="OrthoDB" id="3210866at2759"/>
<evidence type="ECO:0000259" key="2">
    <source>
        <dbReference type="PROSITE" id="PS50800"/>
    </source>
</evidence>
<reference evidence="3" key="1">
    <citation type="submission" date="2021-03" db="EMBL/GenBank/DDBJ databases">
        <title>Evolutionary innovations through gain and loss of genes in the ectomycorrhizal Boletales.</title>
        <authorList>
            <person name="Wu G."/>
            <person name="Miyauchi S."/>
            <person name="Morin E."/>
            <person name="Yang Z.-L."/>
            <person name="Xu J."/>
            <person name="Martin F.M."/>
        </authorList>
    </citation>
    <scope>NUCLEOTIDE SEQUENCE</scope>
    <source>
        <strain evidence="3">BR01</strain>
    </source>
</reference>
<evidence type="ECO:0000256" key="1">
    <source>
        <dbReference type="SAM" id="MobiDB-lite"/>
    </source>
</evidence>
<feature type="region of interest" description="Disordered" evidence="1">
    <location>
        <begin position="118"/>
        <end position="158"/>
    </location>
</feature>
<sequence>MKRYLQDQLRLYGLPVNGTKPNLLASLREFSRDRDAWFSLFRPAKKRKRGVHNSRSSLSTKRIATQFREGGDDSSAVIAYKSKKSVNRVQRALTDQDRTANTDWAGAVLEALGVNEDFSPASPTKRRCTENTTVDNLAQHDEGSSGPRTAMTPAATDSEGFTVRVRRLERKLDQGLVAMLDRVDSMQDTLSAQIRPSPPVLSLATADSEPAPDRSPLRSEPISTSGHQDSEATPALTAARIAATESTPQHTETLHVRHPWEVSTLLVINGHDIPVKHWGQFYKKVVGAKDAAWDALKTKWGKWKFIVEERSKYADDPSFWHQFSTEKGEQLCYQQILNRIASARITSDAQDAANAHLFFGGNLEHHTANGAFRYTRSGKSHVLSKDSAVAKAWRTLLTTQPIIAEEWEALRALQHAVLPDSGAMSSLAP</sequence>
<name>A0A8I2YXX6_9AGAM</name>
<comment type="caution">
    <text evidence="3">The sequence shown here is derived from an EMBL/GenBank/DDBJ whole genome shotgun (WGS) entry which is preliminary data.</text>
</comment>
<feature type="region of interest" description="Disordered" evidence="1">
    <location>
        <begin position="191"/>
        <end position="234"/>
    </location>
</feature>
<organism evidence="3 4">
    <name type="scientific">Boletus reticuloceps</name>
    <dbReference type="NCBI Taxonomy" id="495285"/>
    <lineage>
        <taxon>Eukaryota</taxon>
        <taxon>Fungi</taxon>
        <taxon>Dikarya</taxon>
        <taxon>Basidiomycota</taxon>
        <taxon>Agaricomycotina</taxon>
        <taxon>Agaricomycetes</taxon>
        <taxon>Agaricomycetidae</taxon>
        <taxon>Boletales</taxon>
        <taxon>Boletineae</taxon>
        <taxon>Boletaceae</taxon>
        <taxon>Boletoideae</taxon>
        <taxon>Boletus</taxon>
    </lineage>
</organism>
<keyword evidence="4" id="KW-1185">Reference proteome</keyword>
<gene>
    <name evidence="3" type="ORF">JVT61DRAFT_13278</name>
</gene>
<dbReference type="AlphaFoldDB" id="A0A8I2YXX6"/>
<evidence type="ECO:0000313" key="3">
    <source>
        <dbReference type="EMBL" id="KAG6378988.1"/>
    </source>
</evidence>
<accession>A0A8I2YXX6</accession>
<dbReference type="EMBL" id="JAGFBS010000006">
    <property type="protein sequence ID" value="KAG6378988.1"/>
    <property type="molecule type" value="Genomic_DNA"/>
</dbReference>
<evidence type="ECO:0000313" key="4">
    <source>
        <dbReference type="Proteomes" id="UP000683000"/>
    </source>
</evidence>